<gene>
    <name evidence="1" type="ORF">MOC45_13070</name>
</gene>
<dbReference type="EMBL" id="JALANJ010000018">
    <property type="protein sequence ID" value="MCY8121529.1"/>
    <property type="molecule type" value="Genomic_DNA"/>
</dbReference>
<evidence type="ECO:0008006" key="3">
    <source>
        <dbReference type="Google" id="ProtNLM"/>
    </source>
</evidence>
<dbReference type="Proteomes" id="UP001070352">
    <property type="component" value="Unassembled WGS sequence"/>
</dbReference>
<evidence type="ECO:0000313" key="2">
    <source>
        <dbReference type="Proteomes" id="UP001070352"/>
    </source>
</evidence>
<sequence length="76" mass="8504">MVKTVLEAATEVDTGKGRRKPSYMIESVNEQGGKGTYMIIGTDNAAPHHYDKFEIQEDIQPRGVQLLKRAAMKLLK</sequence>
<comment type="caution">
    <text evidence="1">The sequence shown here is derived from an EMBL/GenBank/DDBJ whole genome shotgun (WGS) entry which is preliminary data.</text>
</comment>
<dbReference type="Gene3D" id="3.40.630.10">
    <property type="entry name" value="Zn peptidases"/>
    <property type="match status" value="1"/>
</dbReference>
<reference evidence="1" key="1">
    <citation type="submission" date="2022-02" db="EMBL/GenBank/DDBJ databases">
        <title>Crop Bioprotection Bacillus Genome Sequencing.</title>
        <authorList>
            <person name="Dunlap C."/>
        </authorList>
    </citation>
    <scope>NUCLEOTIDE SEQUENCE</scope>
    <source>
        <strain evidence="1">M18B4</strain>
    </source>
</reference>
<organism evidence="1 2">
    <name type="scientific">Bacillus spizizenii</name>
    <name type="common">Bacillus subtilis subsp. spizizenii</name>
    <dbReference type="NCBI Taxonomy" id="96241"/>
    <lineage>
        <taxon>Bacteria</taxon>
        <taxon>Bacillati</taxon>
        <taxon>Bacillota</taxon>
        <taxon>Bacilli</taxon>
        <taxon>Bacillales</taxon>
        <taxon>Bacillaceae</taxon>
        <taxon>Bacillus</taxon>
    </lineage>
</organism>
<evidence type="ECO:0000313" key="1">
    <source>
        <dbReference type="EMBL" id="MCY8121529.1"/>
    </source>
</evidence>
<dbReference type="AlphaFoldDB" id="A0A9Q4DPE9"/>
<protein>
    <recommendedName>
        <fullName evidence="3">Amidohydrolase</fullName>
    </recommendedName>
</protein>
<proteinExistence type="predicted"/>
<accession>A0A9Q4DPE9</accession>
<name>A0A9Q4DPE9_BACSC</name>